<accession>A0A1M6TH02</accession>
<reference evidence="1 2" key="1">
    <citation type="submission" date="2016-11" db="EMBL/GenBank/DDBJ databases">
        <authorList>
            <person name="Jaros S."/>
            <person name="Januszkiewicz K."/>
            <person name="Wedrychowicz H."/>
        </authorList>
    </citation>
    <scope>NUCLEOTIDE SEQUENCE [LARGE SCALE GENOMIC DNA]</scope>
    <source>
        <strain evidence="1 2">LMG 20594</strain>
    </source>
</reference>
<evidence type="ECO:0000313" key="1">
    <source>
        <dbReference type="EMBL" id="SHK56048.1"/>
    </source>
</evidence>
<organism evidence="1 2">
    <name type="scientific">Paraburkholderia terricola</name>
    <dbReference type="NCBI Taxonomy" id="169427"/>
    <lineage>
        <taxon>Bacteria</taxon>
        <taxon>Pseudomonadati</taxon>
        <taxon>Pseudomonadota</taxon>
        <taxon>Betaproteobacteria</taxon>
        <taxon>Burkholderiales</taxon>
        <taxon>Burkholderiaceae</taxon>
        <taxon>Paraburkholderia</taxon>
    </lineage>
</organism>
<dbReference type="Proteomes" id="UP000184395">
    <property type="component" value="Unassembled WGS sequence"/>
</dbReference>
<protein>
    <submittedName>
        <fullName evidence="1">Uncharacterized protein</fullName>
    </submittedName>
</protein>
<evidence type="ECO:0000313" key="2">
    <source>
        <dbReference type="Proteomes" id="UP000184395"/>
    </source>
</evidence>
<dbReference type="AlphaFoldDB" id="A0A1M6TH02"/>
<dbReference type="OrthoDB" id="9089108at2"/>
<dbReference type="RefSeq" id="WP_073430756.1">
    <property type="nucleotide sequence ID" value="NZ_CADFGY010000029.1"/>
</dbReference>
<name>A0A1M6TH02_9BURK</name>
<proteinExistence type="predicted"/>
<dbReference type="EMBL" id="FRAB01000027">
    <property type="protein sequence ID" value="SHK56048.1"/>
    <property type="molecule type" value="Genomic_DNA"/>
</dbReference>
<sequence length="344" mass="38791">MAEKKTDEKNFKEKKGWKDNLLSSSVPMEFEVSKLLVKHGFSTSADYSYTRHGAQGRDDFSVDLHASIYLPYRRPNEITTEFQLLIECKHRHRNNKWLFFPDPNLSDFSSFTLGHTLRVVDDFAPVMLDTQPSTAFDNKEELCIKGVEIDLSNGTVHDAEIRRGLAQLQYALPRLVTEAIEWNLGMHPEECYPFLYCPILLTTSEILVAKPDTTIASVENANALTDLATPASWVVVYCEQTQDFQRHRQVACEPLSGLAESGATDWIDAVRKSAGVHDYGLPSAACEELTDGYSRGRLSKYFGQFIVCSLPHFESLLGKLKTVASKTDKTRKELWVKPSSELSV</sequence>
<gene>
    <name evidence="1" type="ORF">SAMN05192548_102731</name>
</gene>